<dbReference type="EC" id="3.5.2.9" evidence="1"/>
<dbReference type="InterPro" id="IPR011330">
    <property type="entry name" value="Glyco_hydro/deAcase_b/a-brl"/>
</dbReference>
<dbReference type="NCBIfam" id="NF003816">
    <property type="entry name" value="PRK05406.1-5"/>
    <property type="match status" value="1"/>
</dbReference>
<organism evidence="1 2">
    <name type="scientific">Shewanella jiangmenensis</name>
    <dbReference type="NCBI Taxonomy" id="2837387"/>
    <lineage>
        <taxon>Bacteria</taxon>
        <taxon>Pseudomonadati</taxon>
        <taxon>Pseudomonadota</taxon>
        <taxon>Gammaproteobacteria</taxon>
        <taxon>Alteromonadales</taxon>
        <taxon>Shewanellaceae</taxon>
        <taxon>Shewanella</taxon>
    </lineage>
</organism>
<dbReference type="NCBIfam" id="NF003814">
    <property type="entry name" value="PRK05406.1-3"/>
    <property type="match status" value="1"/>
</dbReference>
<dbReference type="SUPFAM" id="SSF88713">
    <property type="entry name" value="Glycoside hydrolase/deacetylase"/>
    <property type="match status" value="1"/>
</dbReference>
<gene>
    <name evidence="1" type="primary">pxpA</name>
    <name evidence="1" type="ORF">KJI95_17275</name>
</gene>
<dbReference type="EMBL" id="JAHEPS010000009">
    <property type="protein sequence ID" value="MBT1446251.1"/>
    <property type="molecule type" value="Genomic_DNA"/>
</dbReference>
<evidence type="ECO:0000313" key="2">
    <source>
        <dbReference type="Proteomes" id="UP001195903"/>
    </source>
</evidence>
<dbReference type="GO" id="GO:0017168">
    <property type="term" value="F:5-oxoprolinase (ATP-hydrolyzing) activity"/>
    <property type="evidence" value="ECO:0007669"/>
    <property type="project" value="UniProtKB-EC"/>
</dbReference>
<dbReference type="RefSeq" id="WP_214508450.1">
    <property type="nucleotide sequence ID" value="NZ_JAHEPS010000009.1"/>
</dbReference>
<keyword evidence="1" id="KW-0378">Hydrolase</keyword>
<sequence>MPDTLTLNADVGEGYPYDGQILALVHIANIACGGHTGDDASMRATVTLARQHGCLIGAHPSYPDKANFGRQPMNITAADLTESLVAQISALQRICQLQGACLFHVKPHGALYNQAAFDPLIGNCVIEAIKTVDPSLKLMALAASPLLEQATAAGIEVLAEAFADRRYQPNGALVSRQQPGALIDNPADAITQVTAILDGTLCAVDGSRLRLYADSLCLHGDNPEALAFAGRIRHLLDERRYA</sequence>
<name>A0ABS5V9A6_9GAMM</name>
<dbReference type="CDD" id="cd10801">
    <property type="entry name" value="LamB_YcsF_like_1"/>
    <property type="match status" value="1"/>
</dbReference>
<dbReference type="Pfam" id="PF03746">
    <property type="entry name" value="LamB_YcsF"/>
    <property type="match status" value="1"/>
</dbReference>
<dbReference type="PANTHER" id="PTHR30292">
    <property type="entry name" value="UNCHARACTERIZED PROTEIN YBGL-RELATED"/>
    <property type="match status" value="1"/>
</dbReference>
<keyword evidence="2" id="KW-1185">Reference proteome</keyword>
<dbReference type="Gene3D" id="3.20.20.370">
    <property type="entry name" value="Glycoside hydrolase/deacetylase"/>
    <property type="match status" value="1"/>
</dbReference>
<proteinExistence type="predicted"/>
<dbReference type="InterPro" id="IPR005501">
    <property type="entry name" value="LamB/YcsF/PxpA-like"/>
</dbReference>
<dbReference type="PANTHER" id="PTHR30292:SF0">
    <property type="entry name" value="5-OXOPROLINASE SUBUNIT A"/>
    <property type="match status" value="1"/>
</dbReference>
<protein>
    <submittedName>
        <fullName evidence="1">5-oxoprolinase subunit PxpA</fullName>
        <ecNumber evidence="1">3.5.2.9</ecNumber>
    </submittedName>
</protein>
<comment type="caution">
    <text evidence="1">The sequence shown here is derived from an EMBL/GenBank/DDBJ whole genome shotgun (WGS) entry which is preliminary data.</text>
</comment>
<accession>A0ABS5V9A6</accession>
<dbReference type="Proteomes" id="UP001195903">
    <property type="component" value="Unassembled WGS sequence"/>
</dbReference>
<evidence type="ECO:0000313" key="1">
    <source>
        <dbReference type="EMBL" id="MBT1446251.1"/>
    </source>
</evidence>
<reference evidence="1 2" key="1">
    <citation type="submission" date="2021-05" db="EMBL/GenBank/DDBJ databases">
        <title>Shewanella sp. JM162201.</title>
        <authorList>
            <person name="Xu S."/>
            <person name="Li A."/>
        </authorList>
    </citation>
    <scope>NUCLEOTIDE SEQUENCE [LARGE SCALE GENOMIC DNA]</scope>
    <source>
        <strain evidence="1 2">JM162201</strain>
    </source>
</reference>